<evidence type="ECO:0000313" key="2">
    <source>
        <dbReference type="EMBL" id="EGZ30165.1"/>
    </source>
</evidence>
<feature type="transmembrane region" description="Helical" evidence="1">
    <location>
        <begin position="20"/>
        <end position="40"/>
    </location>
</feature>
<keyword evidence="1" id="KW-0812">Transmembrane</keyword>
<dbReference type="Proteomes" id="UP000002640">
    <property type="component" value="Unassembled WGS sequence"/>
</dbReference>
<sequence length="115" mass="12726">GKYSAVRTDILDKYSQQASLFRVIMVLVITPLPALLLGLLSECIPLQDPTSGWKRNYGAWIRFWVFINSAAFGFLFQIRSATPELSLRKIFMVVAGTGCGTLAVLIALSAVWTFP</sequence>
<feature type="transmembrane region" description="Helical" evidence="1">
    <location>
        <begin position="60"/>
        <end position="78"/>
    </location>
</feature>
<protein>
    <submittedName>
        <fullName evidence="2">Uncharacterized protein</fullName>
    </submittedName>
</protein>
<keyword evidence="3" id="KW-1185">Reference proteome</keyword>
<dbReference type="RefSeq" id="XP_009517440.1">
    <property type="nucleotide sequence ID" value="XM_009519145.1"/>
</dbReference>
<feature type="transmembrane region" description="Helical" evidence="1">
    <location>
        <begin position="90"/>
        <end position="114"/>
    </location>
</feature>
<reference evidence="2 3" key="1">
    <citation type="journal article" date="2006" name="Science">
        <title>Phytophthora genome sequences uncover evolutionary origins and mechanisms of pathogenesis.</title>
        <authorList>
            <person name="Tyler B.M."/>
            <person name="Tripathy S."/>
            <person name="Zhang X."/>
            <person name="Dehal P."/>
            <person name="Jiang R.H."/>
            <person name="Aerts A."/>
            <person name="Arredondo F.D."/>
            <person name="Baxter L."/>
            <person name="Bensasson D."/>
            <person name="Beynon J.L."/>
            <person name="Chapman J."/>
            <person name="Damasceno C.M."/>
            <person name="Dorrance A.E."/>
            <person name="Dou D."/>
            <person name="Dickerman A.W."/>
            <person name="Dubchak I.L."/>
            <person name="Garbelotto M."/>
            <person name="Gijzen M."/>
            <person name="Gordon S.G."/>
            <person name="Govers F."/>
            <person name="Grunwald N.J."/>
            <person name="Huang W."/>
            <person name="Ivors K.L."/>
            <person name="Jones R.W."/>
            <person name="Kamoun S."/>
            <person name="Krampis K."/>
            <person name="Lamour K.H."/>
            <person name="Lee M.K."/>
            <person name="McDonald W.H."/>
            <person name="Medina M."/>
            <person name="Meijer H.J."/>
            <person name="Nordberg E.K."/>
            <person name="Maclean D.J."/>
            <person name="Ospina-Giraldo M.D."/>
            <person name="Morris P.F."/>
            <person name="Phuntumart V."/>
            <person name="Putnam N.H."/>
            <person name="Rash S."/>
            <person name="Rose J.K."/>
            <person name="Sakihama Y."/>
            <person name="Salamov A.A."/>
            <person name="Savidor A."/>
            <person name="Scheuring C.F."/>
            <person name="Smith B.M."/>
            <person name="Sobral B.W."/>
            <person name="Terry A."/>
            <person name="Torto-Alalibo T.A."/>
            <person name="Win J."/>
            <person name="Xu Z."/>
            <person name="Zhang H."/>
            <person name="Grigoriev I.V."/>
            <person name="Rokhsar D.S."/>
            <person name="Boore J.L."/>
        </authorList>
    </citation>
    <scope>NUCLEOTIDE SEQUENCE [LARGE SCALE GENOMIC DNA]</scope>
    <source>
        <strain evidence="2 3">P6497</strain>
    </source>
</reference>
<proteinExistence type="predicted"/>
<feature type="non-terminal residue" evidence="2">
    <location>
        <position position="1"/>
    </location>
</feature>
<evidence type="ECO:0000313" key="3">
    <source>
        <dbReference type="Proteomes" id="UP000002640"/>
    </source>
</evidence>
<dbReference type="KEGG" id="psoj:PHYSODRAFT_412871"/>
<keyword evidence="1" id="KW-0472">Membrane</keyword>
<evidence type="ECO:0000256" key="1">
    <source>
        <dbReference type="SAM" id="Phobius"/>
    </source>
</evidence>
<name>G4YJQ3_PHYSP</name>
<keyword evidence="1" id="KW-1133">Transmembrane helix</keyword>
<gene>
    <name evidence="2" type="ORF">PHYSODRAFT_412871</name>
</gene>
<feature type="non-terminal residue" evidence="2">
    <location>
        <position position="115"/>
    </location>
</feature>
<accession>G4YJQ3</accession>
<dbReference type="EMBL" id="JH159151">
    <property type="protein sequence ID" value="EGZ30165.1"/>
    <property type="molecule type" value="Genomic_DNA"/>
</dbReference>
<dbReference type="AlphaFoldDB" id="G4YJQ3"/>
<dbReference type="GeneID" id="20651763"/>
<dbReference type="InParanoid" id="G4YJQ3"/>
<organism evidence="2 3">
    <name type="scientific">Phytophthora sojae (strain P6497)</name>
    <name type="common">Soybean stem and root rot agent</name>
    <name type="synonym">Phytophthora megasperma f. sp. glycines</name>
    <dbReference type="NCBI Taxonomy" id="1094619"/>
    <lineage>
        <taxon>Eukaryota</taxon>
        <taxon>Sar</taxon>
        <taxon>Stramenopiles</taxon>
        <taxon>Oomycota</taxon>
        <taxon>Peronosporomycetes</taxon>
        <taxon>Peronosporales</taxon>
        <taxon>Peronosporaceae</taxon>
        <taxon>Phytophthora</taxon>
    </lineage>
</organism>